<dbReference type="InterPro" id="IPR003439">
    <property type="entry name" value="ABC_transporter-like_ATP-bd"/>
</dbReference>
<dbReference type="CDD" id="cd03215">
    <property type="entry name" value="ABC_Carb_Monos_II"/>
    <property type="match status" value="1"/>
</dbReference>
<dbReference type="SUPFAM" id="SSF52540">
    <property type="entry name" value="P-loop containing nucleoside triphosphate hydrolases"/>
    <property type="match status" value="2"/>
</dbReference>
<gene>
    <name evidence="10" type="primary">rbsA_55</name>
    <name evidence="10" type="ORF">SDC9_122591</name>
</gene>
<evidence type="ECO:0000256" key="5">
    <source>
        <dbReference type="ARBA" id="ARBA00022741"/>
    </source>
</evidence>
<keyword evidence="7" id="KW-1278">Translocase</keyword>
<dbReference type="AlphaFoldDB" id="A0A645CF62"/>
<sequence length="337" mass="37193">MLDEPTASLSEREIEPFFQQVLKLREQGIGIIYVSHRMQEYHRIGDRITVLRDGKFIRTLDVGELNDEELVNLMVGRDISQVYVRTKNAHSGEALRIEDLCDKKGRVNGCSITLNRGEIVGIAGLVGAGRTEMARLIFGIDKPASGKIYLHGKDVTGKSPSYVVKNGLGLLPEDRKRYGLALKSSIAWNTVAVSLKSVFPSGIVSERKNKKIAEDYVKLLKTSTPDVVRPVSQLSGGNQQKVVIAKWLSAKSDVIIFDEPTRGIDVGAKMEIYALMDRLASEGKAILMISSELQEVIGMSDRIYIMKDGTITGEVTRNQCSQEEIGRAMVLGKEVLA</sequence>
<protein>
    <submittedName>
        <fullName evidence="10">Ribose import ATP-binding protein RbsA</fullName>
        <ecNumber evidence="10">3.6.3.17</ecNumber>
    </submittedName>
</protein>
<evidence type="ECO:0000256" key="7">
    <source>
        <dbReference type="ARBA" id="ARBA00022967"/>
    </source>
</evidence>
<dbReference type="SMART" id="SM00382">
    <property type="entry name" value="AAA"/>
    <property type="match status" value="1"/>
</dbReference>
<evidence type="ECO:0000259" key="9">
    <source>
        <dbReference type="PROSITE" id="PS50893"/>
    </source>
</evidence>
<dbReference type="InterPro" id="IPR003593">
    <property type="entry name" value="AAA+_ATPase"/>
</dbReference>
<evidence type="ECO:0000256" key="2">
    <source>
        <dbReference type="ARBA" id="ARBA00022475"/>
    </source>
</evidence>
<dbReference type="InterPro" id="IPR050107">
    <property type="entry name" value="ABC_carbohydrate_import_ATPase"/>
</dbReference>
<keyword evidence="1" id="KW-0813">Transport</keyword>
<comment type="caution">
    <text evidence="10">The sequence shown here is derived from an EMBL/GenBank/DDBJ whole genome shotgun (WGS) entry which is preliminary data.</text>
</comment>
<dbReference type="EMBL" id="VSSQ01026733">
    <property type="protein sequence ID" value="MPM75597.1"/>
    <property type="molecule type" value="Genomic_DNA"/>
</dbReference>
<accession>A0A645CF62</accession>
<dbReference type="PROSITE" id="PS00211">
    <property type="entry name" value="ABC_TRANSPORTER_1"/>
    <property type="match status" value="1"/>
</dbReference>
<keyword evidence="8" id="KW-0472">Membrane</keyword>
<evidence type="ECO:0000256" key="8">
    <source>
        <dbReference type="ARBA" id="ARBA00023136"/>
    </source>
</evidence>
<dbReference type="GO" id="GO:0016887">
    <property type="term" value="F:ATP hydrolysis activity"/>
    <property type="evidence" value="ECO:0007669"/>
    <property type="project" value="InterPro"/>
</dbReference>
<organism evidence="10">
    <name type="scientific">bioreactor metagenome</name>
    <dbReference type="NCBI Taxonomy" id="1076179"/>
    <lineage>
        <taxon>unclassified sequences</taxon>
        <taxon>metagenomes</taxon>
        <taxon>ecological metagenomes</taxon>
    </lineage>
</organism>
<dbReference type="InterPro" id="IPR027417">
    <property type="entry name" value="P-loop_NTPase"/>
</dbReference>
<reference evidence="10" key="1">
    <citation type="submission" date="2019-08" db="EMBL/GenBank/DDBJ databases">
        <authorList>
            <person name="Kucharzyk K."/>
            <person name="Murdoch R.W."/>
            <person name="Higgins S."/>
            <person name="Loffler F."/>
        </authorList>
    </citation>
    <scope>NUCLEOTIDE SEQUENCE</scope>
</reference>
<evidence type="ECO:0000256" key="3">
    <source>
        <dbReference type="ARBA" id="ARBA00022597"/>
    </source>
</evidence>
<evidence type="ECO:0000256" key="4">
    <source>
        <dbReference type="ARBA" id="ARBA00022737"/>
    </source>
</evidence>
<dbReference type="EC" id="3.6.3.17" evidence="10"/>
<evidence type="ECO:0000256" key="1">
    <source>
        <dbReference type="ARBA" id="ARBA00022448"/>
    </source>
</evidence>
<keyword evidence="2" id="KW-1003">Cell membrane</keyword>
<dbReference type="GO" id="GO:0005524">
    <property type="term" value="F:ATP binding"/>
    <property type="evidence" value="ECO:0007669"/>
    <property type="project" value="UniProtKB-KW"/>
</dbReference>
<dbReference type="Gene3D" id="3.40.50.300">
    <property type="entry name" value="P-loop containing nucleotide triphosphate hydrolases"/>
    <property type="match status" value="2"/>
</dbReference>
<keyword evidence="4" id="KW-0677">Repeat</keyword>
<keyword evidence="3" id="KW-0762">Sugar transport</keyword>
<keyword evidence="6 10" id="KW-0067">ATP-binding</keyword>
<keyword evidence="10" id="KW-0378">Hydrolase</keyword>
<dbReference type="Pfam" id="PF00005">
    <property type="entry name" value="ABC_tran"/>
    <property type="match status" value="1"/>
</dbReference>
<dbReference type="PANTHER" id="PTHR43790">
    <property type="entry name" value="CARBOHYDRATE TRANSPORT ATP-BINDING PROTEIN MG119-RELATED"/>
    <property type="match status" value="1"/>
</dbReference>
<feature type="domain" description="ABC transporter" evidence="9">
    <location>
        <begin position="84"/>
        <end position="333"/>
    </location>
</feature>
<keyword evidence="5" id="KW-0547">Nucleotide-binding</keyword>
<evidence type="ECO:0000256" key="6">
    <source>
        <dbReference type="ARBA" id="ARBA00022840"/>
    </source>
</evidence>
<proteinExistence type="predicted"/>
<dbReference type="PANTHER" id="PTHR43790:SF3">
    <property type="entry name" value="D-ALLOSE IMPORT ATP-BINDING PROTEIN ALSA-RELATED"/>
    <property type="match status" value="1"/>
</dbReference>
<dbReference type="InterPro" id="IPR017871">
    <property type="entry name" value="ABC_transporter-like_CS"/>
</dbReference>
<evidence type="ECO:0000313" key="10">
    <source>
        <dbReference type="EMBL" id="MPM75597.1"/>
    </source>
</evidence>
<dbReference type="PROSITE" id="PS50893">
    <property type="entry name" value="ABC_TRANSPORTER_2"/>
    <property type="match status" value="1"/>
</dbReference>
<name>A0A645CF62_9ZZZZ</name>